<evidence type="ECO:0000256" key="1">
    <source>
        <dbReference type="SAM" id="MobiDB-lite"/>
    </source>
</evidence>
<organism evidence="2 3">
    <name type="scientific">Rhipicephalus microplus</name>
    <name type="common">Cattle tick</name>
    <name type="synonym">Boophilus microplus</name>
    <dbReference type="NCBI Taxonomy" id="6941"/>
    <lineage>
        <taxon>Eukaryota</taxon>
        <taxon>Metazoa</taxon>
        <taxon>Ecdysozoa</taxon>
        <taxon>Arthropoda</taxon>
        <taxon>Chelicerata</taxon>
        <taxon>Arachnida</taxon>
        <taxon>Acari</taxon>
        <taxon>Parasitiformes</taxon>
        <taxon>Ixodida</taxon>
        <taxon>Ixodoidea</taxon>
        <taxon>Ixodidae</taxon>
        <taxon>Rhipicephalinae</taxon>
        <taxon>Rhipicephalus</taxon>
        <taxon>Boophilus</taxon>
    </lineage>
</organism>
<gene>
    <name evidence="2" type="ORF">HPB51_020281</name>
</gene>
<feature type="region of interest" description="Disordered" evidence="1">
    <location>
        <begin position="1"/>
        <end position="47"/>
    </location>
</feature>
<accession>A0A9J6DCL1</accession>
<keyword evidence="3" id="KW-1185">Reference proteome</keyword>
<dbReference type="EMBL" id="JABSTU010000010">
    <property type="protein sequence ID" value="KAH8019582.1"/>
    <property type="molecule type" value="Genomic_DNA"/>
</dbReference>
<evidence type="ECO:0000313" key="3">
    <source>
        <dbReference type="Proteomes" id="UP000821866"/>
    </source>
</evidence>
<evidence type="ECO:0000313" key="2">
    <source>
        <dbReference type="EMBL" id="KAH8019582.1"/>
    </source>
</evidence>
<proteinExistence type="predicted"/>
<sequence length="233" mass="25805">MRTAEGLALGAGRPLSRFRSPRGQSLSGRDARHDSQSEGVTTLHHTSRDARRSQAWCLPKLLRGKPGSPGHALAVALHEAGWSRDTKSSNYSRRNLAQLLRSFAFRLTSPERPSLRFWQWATTNAFASAVFISPQAGSVKFHTWAIRRNIRDHDTPSVTLKMRNIFQQAISKAVSNISVRALPTVNVNSTLPPPPPKVAFCDTHTFKGQPARENNTQATFGAPLIFATRETRS</sequence>
<reference evidence="2" key="2">
    <citation type="submission" date="2021-09" db="EMBL/GenBank/DDBJ databases">
        <authorList>
            <person name="Jia N."/>
            <person name="Wang J."/>
            <person name="Shi W."/>
            <person name="Du L."/>
            <person name="Sun Y."/>
            <person name="Zhan W."/>
            <person name="Jiang J."/>
            <person name="Wang Q."/>
            <person name="Zhang B."/>
            <person name="Ji P."/>
            <person name="Sakyi L.B."/>
            <person name="Cui X."/>
            <person name="Yuan T."/>
            <person name="Jiang B."/>
            <person name="Yang W."/>
            <person name="Lam T.T.-Y."/>
            <person name="Chang Q."/>
            <person name="Ding S."/>
            <person name="Wang X."/>
            <person name="Zhu J."/>
            <person name="Ruan X."/>
            <person name="Zhao L."/>
            <person name="Wei J."/>
            <person name="Que T."/>
            <person name="Du C."/>
            <person name="Cheng J."/>
            <person name="Dai P."/>
            <person name="Han X."/>
            <person name="Huang E."/>
            <person name="Gao Y."/>
            <person name="Liu J."/>
            <person name="Shao H."/>
            <person name="Ye R."/>
            <person name="Li L."/>
            <person name="Wei W."/>
            <person name="Wang X."/>
            <person name="Wang C."/>
            <person name="Huo Q."/>
            <person name="Li W."/>
            <person name="Guo W."/>
            <person name="Chen H."/>
            <person name="Chen S."/>
            <person name="Zhou L."/>
            <person name="Zhou L."/>
            <person name="Ni X."/>
            <person name="Tian J."/>
            <person name="Zhou Y."/>
            <person name="Sheng Y."/>
            <person name="Liu T."/>
            <person name="Pan Y."/>
            <person name="Xia L."/>
            <person name="Li J."/>
            <person name="Zhao F."/>
            <person name="Cao W."/>
        </authorList>
    </citation>
    <scope>NUCLEOTIDE SEQUENCE</scope>
    <source>
        <strain evidence="2">Rmic-2018</strain>
        <tissue evidence="2">Larvae</tissue>
    </source>
</reference>
<reference evidence="2" key="1">
    <citation type="journal article" date="2020" name="Cell">
        <title>Large-Scale Comparative Analyses of Tick Genomes Elucidate Their Genetic Diversity and Vector Capacities.</title>
        <authorList>
            <consortium name="Tick Genome and Microbiome Consortium (TIGMIC)"/>
            <person name="Jia N."/>
            <person name="Wang J."/>
            <person name="Shi W."/>
            <person name="Du L."/>
            <person name="Sun Y."/>
            <person name="Zhan W."/>
            <person name="Jiang J.F."/>
            <person name="Wang Q."/>
            <person name="Zhang B."/>
            <person name="Ji P."/>
            <person name="Bell-Sakyi L."/>
            <person name="Cui X.M."/>
            <person name="Yuan T.T."/>
            <person name="Jiang B.G."/>
            <person name="Yang W.F."/>
            <person name="Lam T.T."/>
            <person name="Chang Q.C."/>
            <person name="Ding S.J."/>
            <person name="Wang X.J."/>
            <person name="Zhu J.G."/>
            <person name="Ruan X.D."/>
            <person name="Zhao L."/>
            <person name="Wei J.T."/>
            <person name="Ye R.Z."/>
            <person name="Que T.C."/>
            <person name="Du C.H."/>
            <person name="Zhou Y.H."/>
            <person name="Cheng J.X."/>
            <person name="Dai P.F."/>
            <person name="Guo W.B."/>
            <person name="Han X.H."/>
            <person name="Huang E.J."/>
            <person name="Li L.F."/>
            <person name="Wei W."/>
            <person name="Gao Y.C."/>
            <person name="Liu J.Z."/>
            <person name="Shao H.Z."/>
            <person name="Wang X."/>
            <person name="Wang C.C."/>
            <person name="Yang T.C."/>
            <person name="Huo Q.B."/>
            <person name="Li W."/>
            <person name="Chen H.Y."/>
            <person name="Chen S.E."/>
            <person name="Zhou L.G."/>
            <person name="Ni X.B."/>
            <person name="Tian J.H."/>
            <person name="Sheng Y."/>
            <person name="Liu T."/>
            <person name="Pan Y.S."/>
            <person name="Xia L.Y."/>
            <person name="Li J."/>
            <person name="Zhao F."/>
            <person name="Cao W.C."/>
        </authorList>
    </citation>
    <scope>NUCLEOTIDE SEQUENCE</scope>
    <source>
        <strain evidence="2">Rmic-2018</strain>
    </source>
</reference>
<dbReference type="AlphaFoldDB" id="A0A9J6DCL1"/>
<protein>
    <submittedName>
        <fullName evidence="2">Uncharacterized protein</fullName>
    </submittedName>
</protein>
<comment type="caution">
    <text evidence="2">The sequence shown here is derived from an EMBL/GenBank/DDBJ whole genome shotgun (WGS) entry which is preliminary data.</text>
</comment>
<name>A0A9J6DCL1_RHIMP</name>
<dbReference type="Proteomes" id="UP000821866">
    <property type="component" value="Chromosome 8"/>
</dbReference>